<dbReference type="InterPro" id="IPR000719">
    <property type="entry name" value="Prot_kinase_dom"/>
</dbReference>
<dbReference type="GO" id="GO:0001664">
    <property type="term" value="F:G protein-coupled receptor binding"/>
    <property type="evidence" value="ECO:0007669"/>
    <property type="project" value="TreeGrafter"/>
</dbReference>
<dbReference type="PANTHER" id="PTHR24355">
    <property type="entry name" value="G PROTEIN-COUPLED RECEPTOR KINASE/RIBOSOMAL PROTEIN S6 KINASE"/>
    <property type="match status" value="1"/>
</dbReference>
<feature type="compositionally biased region" description="Pro residues" evidence="7">
    <location>
        <begin position="501"/>
        <end position="512"/>
    </location>
</feature>
<protein>
    <submittedName>
        <fullName evidence="9">Serine/threonine kinase 32</fullName>
    </submittedName>
</protein>
<evidence type="ECO:0000256" key="4">
    <source>
        <dbReference type="ARBA" id="ARBA00022777"/>
    </source>
</evidence>
<feature type="domain" description="Protein kinase" evidence="8">
    <location>
        <begin position="22"/>
        <end position="279"/>
    </location>
</feature>
<feature type="compositionally biased region" description="Polar residues" evidence="7">
    <location>
        <begin position="479"/>
        <end position="488"/>
    </location>
</feature>
<evidence type="ECO:0000256" key="6">
    <source>
        <dbReference type="PROSITE-ProRule" id="PRU10141"/>
    </source>
</evidence>
<dbReference type="GO" id="GO:0009966">
    <property type="term" value="P:regulation of signal transduction"/>
    <property type="evidence" value="ECO:0007669"/>
    <property type="project" value="TreeGrafter"/>
</dbReference>
<dbReference type="CDD" id="cd05578">
    <property type="entry name" value="STKc_Yank1"/>
    <property type="match status" value="1"/>
</dbReference>
<gene>
    <name evidence="9" type="ORF">EMPS_09127</name>
</gene>
<keyword evidence="10" id="KW-1185">Reference proteome</keyword>
<keyword evidence="2" id="KW-0808">Transferase</keyword>
<feature type="compositionally biased region" description="Low complexity" evidence="7">
    <location>
        <begin position="594"/>
        <end position="621"/>
    </location>
</feature>
<organism evidence="9 10">
    <name type="scientific">Entomortierella parvispora</name>
    <dbReference type="NCBI Taxonomy" id="205924"/>
    <lineage>
        <taxon>Eukaryota</taxon>
        <taxon>Fungi</taxon>
        <taxon>Fungi incertae sedis</taxon>
        <taxon>Mucoromycota</taxon>
        <taxon>Mortierellomycotina</taxon>
        <taxon>Mortierellomycetes</taxon>
        <taxon>Mortierellales</taxon>
        <taxon>Mortierellaceae</taxon>
        <taxon>Entomortierella</taxon>
    </lineage>
</organism>
<sequence length="800" mass="90015">MGNGTSRDQQDIFDNEVNLFQFKLLRVIGRGSFGKVRMVERRETAKIYALKYISKAQVIKMDAVRNVLRERQILETLDHAFVVNMRFAFQDDEYMYMCMDLMMGGDLRFHLNRKQFGEDVVRFWIAEMAFAITHLHSLGIVHRDIKPDNVLLDENGHAHLTDFNIGCKLTPEKPFLTSQSGTVAYMAPEVFNSTGYGTSVDWWALGVVFYECIYNKRPFQTDTIAELKKAITSQPIEFPEKEGVSRECISAMRGFLTREPKDRLGIKGGMDGVRQHPFFQAGAYQTNPENWWYMLETKQLTPKFRPSSDTANFDATYDLEELLLDDEPLTYRSTRKRAQRLQKEKDKAVKEENARLKAEHEAATAAAGYALSAMALTDENRGGNSYHNNGSSCYNTPPNSNERSGTGLTKKKSKSYLNNKDRDSDASNPSSNNSSHVHLSQPQSGTLAYQQHHQESGRVGTSIPPAVPLSFPMPPPPSASRQTGQPVRQQGMYGRHGTVSLPPPPTQSPPKHPGQYTTGNPGHVSIASAMDGYNHHSGSGNQGVTAVYLSKPAMPSANGGYQSATYSASPQTGGRQPRTQKAAAYCQEDDYQYTNSQETQQQHSTTSTSSSSSLSNGGSSLPHPLPGRNQLPSSLLKHQLHQQQLQQQQQQQHQYHQQHQQHQQQHEQHHHHQPRHQQQQQQQQQQQHHQQHQHQHQIQSPAPQHPQQYQQQRQLQPQQPSAQRQPSPGPVASPGSAGAALASSANMSRKEKFAYQMALIDREFTTFDYTVYENYHGLIDPLTMSVGAPPEWVKSRDEGQ</sequence>
<name>A0A9P3HHP1_9FUNG</name>
<dbReference type="PROSITE" id="PS00107">
    <property type="entry name" value="PROTEIN_KINASE_ATP"/>
    <property type="match status" value="1"/>
</dbReference>
<dbReference type="GO" id="GO:0004703">
    <property type="term" value="F:G protein-coupled receptor kinase activity"/>
    <property type="evidence" value="ECO:0007669"/>
    <property type="project" value="TreeGrafter"/>
</dbReference>
<keyword evidence="4 9" id="KW-0418">Kinase</keyword>
<reference evidence="9" key="2">
    <citation type="journal article" date="2022" name="Microbiol. Resour. Announc.">
        <title>Whole-Genome Sequence of Entomortierella parvispora E1425, a Mucoromycotan Fungus Associated with Burkholderiaceae-Related Endosymbiotic Bacteria.</title>
        <authorList>
            <person name="Herlambang A."/>
            <person name="Guo Y."/>
            <person name="Takashima Y."/>
            <person name="Narisawa K."/>
            <person name="Ohta H."/>
            <person name="Nishizawa T."/>
        </authorList>
    </citation>
    <scope>NUCLEOTIDE SEQUENCE</scope>
    <source>
        <strain evidence="9">E1425</strain>
    </source>
</reference>
<dbReference type="InterPro" id="IPR017441">
    <property type="entry name" value="Protein_kinase_ATP_BS"/>
</dbReference>
<reference evidence="9" key="1">
    <citation type="submission" date="2021-11" db="EMBL/GenBank/DDBJ databases">
        <authorList>
            <person name="Herlambang A."/>
            <person name="Guo Y."/>
            <person name="Takashima Y."/>
            <person name="Nishizawa T."/>
        </authorList>
    </citation>
    <scope>NUCLEOTIDE SEQUENCE</scope>
    <source>
        <strain evidence="9">E1425</strain>
    </source>
</reference>
<comment type="caution">
    <text evidence="9">The sequence shown here is derived from an EMBL/GenBank/DDBJ whole genome shotgun (WGS) entry which is preliminary data.</text>
</comment>
<evidence type="ECO:0000256" key="1">
    <source>
        <dbReference type="ARBA" id="ARBA00022527"/>
    </source>
</evidence>
<feature type="region of interest" description="Disordered" evidence="7">
    <location>
        <begin position="336"/>
        <end position="356"/>
    </location>
</feature>
<dbReference type="InterPro" id="IPR011009">
    <property type="entry name" value="Kinase-like_dom_sf"/>
</dbReference>
<dbReference type="EMBL" id="BQFW01000012">
    <property type="protein sequence ID" value="GJJ76768.1"/>
    <property type="molecule type" value="Genomic_DNA"/>
</dbReference>
<evidence type="ECO:0000313" key="10">
    <source>
        <dbReference type="Proteomes" id="UP000827284"/>
    </source>
</evidence>
<dbReference type="FunFam" id="3.30.200.20:FF:000042">
    <property type="entry name" value="Aurora kinase A"/>
    <property type="match status" value="1"/>
</dbReference>
<feature type="binding site" evidence="6">
    <location>
        <position position="51"/>
    </location>
    <ligand>
        <name>ATP</name>
        <dbReference type="ChEBI" id="CHEBI:30616"/>
    </ligand>
</feature>
<proteinExistence type="predicted"/>
<keyword evidence="3 6" id="KW-0547">Nucleotide-binding</keyword>
<dbReference type="SUPFAM" id="SSF56112">
    <property type="entry name" value="Protein kinase-like (PK-like)"/>
    <property type="match status" value="1"/>
</dbReference>
<feature type="region of interest" description="Disordered" evidence="7">
    <location>
        <begin position="557"/>
        <end position="743"/>
    </location>
</feature>
<dbReference type="FunFam" id="1.10.510.10:FF:000469">
    <property type="entry name" value="Serine/threonine-protein kinase 32B"/>
    <property type="match status" value="1"/>
</dbReference>
<feature type="compositionally biased region" description="Low complexity" evidence="7">
    <location>
        <begin position="641"/>
        <end position="663"/>
    </location>
</feature>
<dbReference type="GO" id="GO:0007186">
    <property type="term" value="P:G protein-coupled receptor signaling pathway"/>
    <property type="evidence" value="ECO:0007669"/>
    <property type="project" value="TreeGrafter"/>
</dbReference>
<dbReference type="Gene3D" id="3.30.200.20">
    <property type="entry name" value="Phosphorylase Kinase, domain 1"/>
    <property type="match status" value="1"/>
</dbReference>
<accession>A0A9P3HHP1</accession>
<feature type="compositionally biased region" description="Pro residues" evidence="7">
    <location>
        <begin position="465"/>
        <end position="478"/>
    </location>
</feature>
<evidence type="ECO:0000256" key="5">
    <source>
        <dbReference type="ARBA" id="ARBA00022840"/>
    </source>
</evidence>
<evidence type="ECO:0000313" key="9">
    <source>
        <dbReference type="EMBL" id="GJJ76768.1"/>
    </source>
</evidence>
<dbReference type="Pfam" id="PF00069">
    <property type="entry name" value="Pkinase"/>
    <property type="match status" value="1"/>
</dbReference>
<dbReference type="PROSITE" id="PS50011">
    <property type="entry name" value="PROTEIN_KINASE_DOM"/>
    <property type="match status" value="1"/>
</dbReference>
<dbReference type="Gene3D" id="1.10.510.10">
    <property type="entry name" value="Transferase(Phosphotransferase) domain 1"/>
    <property type="match status" value="1"/>
</dbReference>
<evidence type="ECO:0000256" key="2">
    <source>
        <dbReference type="ARBA" id="ARBA00022679"/>
    </source>
</evidence>
<dbReference type="PROSITE" id="PS00108">
    <property type="entry name" value="PROTEIN_KINASE_ST"/>
    <property type="match status" value="1"/>
</dbReference>
<evidence type="ECO:0000259" key="8">
    <source>
        <dbReference type="PROSITE" id="PS50011"/>
    </source>
</evidence>
<evidence type="ECO:0000256" key="7">
    <source>
        <dbReference type="SAM" id="MobiDB-lite"/>
    </source>
</evidence>
<dbReference type="SMART" id="SM00220">
    <property type="entry name" value="S_TKc"/>
    <property type="match status" value="1"/>
</dbReference>
<dbReference type="PANTHER" id="PTHR24355:SF30">
    <property type="entry name" value="SERINE_THREONINE-PROTEIN KINASE 32B ISOFORM X1"/>
    <property type="match status" value="1"/>
</dbReference>
<dbReference type="AlphaFoldDB" id="A0A9P3HHP1"/>
<feature type="compositionally biased region" description="Basic and acidic residues" evidence="7">
    <location>
        <begin position="341"/>
        <end position="356"/>
    </location>
</feature>
<dbReference type="GO" id="GO:0005524">
    <property type="term" value="F:ATP binding"/>
    <property type="evidence" value="ECO:0007669"/>
    <property type="project" value="UniProtKB-UniRule"/>
</dbReference>
<feature type="compositionally biased region" description="Low complexity" evidence="7">
    <location>
        <begin position="426"/>
        <end position="435"/>
    </location>
</feature>
<dbReference type="Proteomes" id="UP000827284">
    <property type="component" value="Unassembled WGS sequence"/>
</dbReference>
<dbReference type="InterPro" id="IPR008271">
    <property type="entry name" value="Ser/Thr_kinase_AS"/>
</dbReference>
<feature type="compositionally biased region" description="Polar residues" evidence="7">
    <location>
        <begin position="387"/>
        <end position="407"/>
    </location>
</feature>
<evidence type="ECO:0000256" key="3">
    <source>
        <dbReference type="ARBA" id="ARBA00022741"/>
    </source>
</evidence>
<keyword evidence="1" id="KW-0723">Serine/threonine-protein kinase</keyword>
<feature type="compositionally biased region" description="Low complexity" evidence="7">
    <location>
        <begin position="696"/>
        <end position="743"/>
    </location>
</feature>
<feature type="compositionally biased region" description="Low complexity" evidence="7">
    <location>
        <begin position="676"/>
        <end position="688"/>
    </location>
</feature>
<feature type="compositionally biased region" description="Polar residues" evidence="7">
    <location>
        <begin position="559"/>
        <end position="579"/>
    </location>
</feature>
<feature type="compositionally biased region" description="Polar residues" evidence="7">
    <location>
        <begin position="436"/>
        <end position="451"/>
    </location>
</feature>
<dbReference type="OrthoDB" id="354826at2759"/>
<keyword evidence="5 6" id="KW-0067">ATP-binding</keyword>
<feature type="region of interest" description="Disordered" evidence="7">
    <location>
        <begin position="387"/>
        <end position="538"/>
    </location>
</feature>